<dbReference type="SUPFAM" id="SSF51069">
    <property type="entry name" value="Carbonic anhydrase"/>
    <property type="match status" value="1"/>
</dbReference>
<sequence length="316" mass="35515">MSCPNNESTKLNTRHEDECKGNCDFNFSYNPNSTCELINKGDYLEIKTDGKNNITYNSQPITLNNARLYTPSLHTFDGKHTDAELILKHEGGSTNYMICLPIKATDGTGDSVFFFKQFAQHIPLEKNYPANVNVKKWSLNDVMPAPKTPFYHYIGQSPYPPCNMKTTMIVFDINHSSTINKKDLNLIKTIIKPTANNSEDFTDSTKEGFVGTSLEGFVSYNSGGANNKDKDNDTEQAMECTEYYDTDTTFSTGQKDLKPQSIDWAKIQKSTAFTVVIIIFFILFGGICIYFIYTIINKNLVGISKMSTAELDNIQS</sequence>
<organism evidence="2">
    <name type="scientific">viral metagenome</name>
    <dbReference type="NCBI Taxonomy" id="1070528"/>
    <lineage>
        <taxon>unclassified sequences</taxon>
        <taxon>metagenomes</taxon>
        <taxon>organismal metagenomes</taxon>
    </lineage>
</organism>
<accession>A0A6C0C5T5</accession>
<protein>
    <submittedName>
        <fullName evidence="2">Uncharacterized protein</fullName>
    </submittedName>
</protein>
<reference evidence="2" key="1">
    <citation type="journal article" date="2020" name="Nature">
        <title>Giant virus diversity and host interactions through global metagenomics.</title>
        <authorList>
            <person name="Schulz F."/>
            <person name="Roux S."/>
            <person name="Paez-Espino D."/>
            <person name="Jungbluth S."/>
            <person name="Walsh D.A."/>
            <person name="Denef V.J."/>
            <person name="McMahon K.D."/>
            <person name="Konstantinidis K.T."/>
            <person name="Eloe-Fadrosh E.A."/>
            <person name="Kyrpides N.C."/>
            <person name="Woyke T."/>
        </authorList>
    </citation>
    <scope>NUCLEOTIDE SEQUENCE</scope>
    <source>
        <strain evidence="2">GVMAG-M-3300020185-33</strain>
    </source>
</reference>
<feature type="transmembrane region" description="Helical" evidence="1">
    <location>
        <begin position="272"/>
        <end position="296"/>
    </location>
</feature>
<evidence type="ECO:0000313" key="2">
    <source>
        <dbReference type="EMBL" id="QHS99124.1"/>
    </source>
</evidence>
<dbReference type="InterPro" id="IPR036398">
    <property type="entry name" value="CA_dom_sf"/>
</dbReference>
<keyword evidence="1" id="KW-0472">Membrane</keyword>
<keyword evidence="1" id="KW-0812">Transmembrane</keyword>
<name>A0A6C0C5T5_9ZZZZ</name>
<keyword evidence="1" id="KW-1133">Transmembrane helix</keyword>
<dbReference type="Gene3D" id="3.10.200.10">
    <property type="entry name" value="Alpha carbonic anhydrase"/>
    <property type="match status" value="1"/>
</dbReference>
<dbReference type="AlphaFoldDB" id="A0A6C0C5T5"/>
<proteinExistence type="predicted"/>
<evidence type="ECO:0000256" key="1">
    <source>
        <dbReference type="SAM" id="Phobius"/>
    </source>
</evidence>
<dbReference type="EMBL" id="MN739335">
    <property type="protein sequence ID" value="QHS99124.1"/>
    <property type="molecule type" value="Genomic_DNA"/>
</dbReference>